<name>A0ABR4FY71_9EURO</name>
<dbReference type="EMBL" id="JBFTWV010000083">
    <property type="protein sequence ID" value="KAL2788225.1"/>
    <property type="molecule type" value="Genomic_DNA"/>
</dbReference>
<dbReference type="Proteomes" id="UP001610563">
    <property type="component" value="Unassembled WGS sequence"/>
</dbReference>
<evidence type="ECO:0000313" key="2">
    <source>
        <dbReference type="Proteomes" id="UP001610563"/>
    </source>
</evidence>
<keyword evidence="2" id="KW-1185">Reference proteome</keyword>
<accession>A0ABR4FY71</accession>
<dbReference type="InterPro" id="IPR005197">
    <property type="entry name" value="Glyco_hydro_71"/>
</dbReference>
<sequence>MSIGFDAFALNVGAPADWVADTVSQLFEQAEGTGFMLFFSFDMLQEPDLSQHLPLFQQYQDHPNYFQAGPNNLPMVSSYGGYQQMNDWATFKGDSDVYLMLNLDDTYAGQGDTSPYYADPSGQLSEFNNIVDGYFSWESAWPASTNGPANVTSGGDVNVITFAHGAQKDYMMGISPLQYKDLNGKTWYRVGEANLPERMEQILAIKPDFTEFITWNDAGESHYIGNVWEEGYDPAIITYANNDQWPHYAWQPLVTSFIDAYKAEVTAELMEPPSDAPIGVMWYRGMLSSCADNQPQNADAALDAVNYAIVLPASSTGMMVQITSGGNILTTIDLQPGLNYAAVTGMGVGTQRVEILNADGTVVMGARGSVDVTDSSTCNFNYYVVGLQ</sequence>
<comment type="caution">
    <text evidence="1">The sequence shown here is derived from an EMBL/GenBank/DDBJ whole genome shotgun (WGS) entry which is preliminary data.</text>
</comment>
<dbReference type="GO" id="GO:0016787">
    <property type="term" value="F:hydrolase activity"/>
    <property type="evidence" value="ECO:0007669"/>
    <property type="project" value="UniProtKB-KW"/>
</dbReference>
<dbReference type="CDD" id="cd11577">
    <property type="entry name" value="GH71"/>
    <property type="match status" value="1"/>
</dbReference>
<dbReference type="Pfam" id="PF03659">
    <property type="entry name" value="Glyco_hydro_71"/>
    <property type="match status" value="1"/>
</dbReference>
<evidence type="ECO:0000313" key="1">
    <source>
        <dbReference type="EMBL" id="KAL2788225.1"/>
    </source>
</evidence>
<proteinExistence type="predicted"/>
<keyword evidence="1" id="KW-0378">Hydrolase</keyword>
<dbReference type="Gene3D" id="3.20.20.80">
    <property type="entry name" value="Glycosidases"/>
    <property type="match status" value="1"/>
</dbReference>
<gene>
    <name evidence="1" type="ORF">BJX66DRAFT_340501</name>
</gene>
<reference evidence="1 2" key="1">
    <citation type="submission" date="2024-07" db="EMBL/GenBank/DDBJ databases">
        <title>Section-level genome sequencing and comparative genomics of Aspergillus sections Usti and Cavernicolus.</title>
        <authorList>
            <consortium name="Lawrence Berkeley National Laboratory"/>
            <person name="Nybo J.L."/>
            <person name="Vesth T.C."/>
            <person name="Theobald S."/>
            <person name="Frisvad J.C."/>
            <person name="Larsen T.O."/>
            <person name="Kjaerboelling I."/>
            <person name="Rothschild-Mancinelli K."/>
            <person name="Lyhne E.K."/>
            <person name="Kogle M.E."/>
            <person name="Barry K."/>
            <person name="Clum A."/>
            <person name="Na H."/>
            <person name="Ledsgaard L."/>
            <person name="Lin J."/>
            <person name="Lipzen A."/>
            <person name="Kuo A."/>
            <person name="Riley R."/>
            <person name="Mondo S."/>
            <person name="Labutti K."/>
            <person name="Haridas S."/>
            <person name="Pangalinan J."/>
            <person name="Salamov A.A."/>
            <person name="Simmons B.A."/>
            <person name="Magnuson J.K."/>
            <person name="Chen J."/>
            <person name="Drula E."/>
            <person name="Henrissat B."/>
            <person name="Wiebenga A."/>
            <person name="Lubbers R.J."/>
            <person name="Gomes A.C."/>
            <person name="Makela M.R."/>
            <person name="Stajich J."/>
            <person name="Grigoriev I.V."/>
            <person name="Mortensen U.H."/>
            <person name="De Vries R.P."/>
            <person name="Baker S.E."/>
            <person name="Andersen M.R."/>
        </authorList>
    </citation>
    <scope>NUCLEOTIDE SEQUENCE [LARGE SCALE GENOMIC DNA]</scope>
    <source>
        <strain evidence="1 2">CBS 209.92</strain>
    </source>
</reference>
<protein>
    <submittedName>
        <fullName evidence="1">Glycoside hydrolase</fullName>
    </submittedName>
</protein>
<organism evidence="1 2">
    <name type="scientific">Aspergillus keveii</name>
    <dbReference type="NCBI Taxonomy" id="714993"/>
    <lineage>
        <taxon>Eukaryota</taxon>
        <taxon>Fungi</taxon>
        <taxon>Dikarya</taxon>
        <taxon>Ascomycota</taxon>
        <taxon>Pezizomycotina</taxon>
        <taxon>Eurotiomycetes</taxon>
        <taxon>Eurotiomycetidae</taxon>
        <taxon>Eurotiales</taxon>
        <taxon>Aspergillaceae</taxon>
        <taxon>Aspergillus</taxon>
        <taxon>Aspergillus subgen. Nidulantes</taxon>
    </lineage>
</organism>